<dbReference type="InterPro" id="IPR006860">
    <property type="entry name" value="FecR"/>
</dbReference>
<evidence type="ECO:0000313" key="3">
    <source>
        <dbReference type="EMBL" id="VFR39648.1"/>
    </source>
</evidence>
<name>A0A484PNQ3_9ZZZZ</name>
<evidence type="ECO:0000313" key="6">
    <source>
        <dbReference type="EMBL" id="VFR70998.1"/>
    </source>
</evidence>
<dbReference type="Pfam" id="PF04773">
    <property type="entry name" value="FecR"/>
    <property type="match status" value="1"/>
</dbReference>
<gene>
    <name evidence="2" type="ORF">AMP9_4466</name>
    <name evidence="3" type="ORF">ANT2_4288</name>
    <name evidence="6" type="ORF">ANT3_4292</name>
    <name evidence="4" type="ORF">BRI6_4585</name>
    <name evidence="5" type="ORF">BRI9_4588</name>
    <name evidence="7" type="ORF">IVO3_4584</name>
    <name evidence="8" type="ORF">RAN7_4516</name>
</gene>
<dbReference type="PANTHER" id="PTHR30273">
    <property type="entry name" value="PERIPLASMIC SIGNAL SENSOR AND SIGMA FACTOR ACTIVATOR FECR-RELATED"/>
    <property type="match status" value="1"/>
</dbReference>
<evidence type="ECO:0000313" key="8">
    <source>
        <dbReference type="EMBL" id="VFS22065.1"/>
    </source>
</evidence>
<evidence type="ECO:0000313" key="4">
    <source>
        <dbReference type="EMBL" id="VFR55160.1"/>
    </source>
</evidence>
<dbReference type="GO" id="GO:0016989">
    <property type="term" value="F:sigma factor antagonist activity"/>
    <property type="evidence" value="ECO:0007669"/>
    <property type="project" value="TreeGrafter"/>
</dbReference>
<accession>A0A484PNQ3</accession>
<dbReference type="EMBL" id="CAADIK010000023">
    <property type="protein sequence ID" value="VFR69599.1"/>
    <property type="molecule type" value="Genomic_DNA"/>
</dbReference>
<reference evidence="2" key="1">
    <citation type="submission" date="2019-03" db="EMBL/GenBank/DDBJ databases">
        <authorList>
            <person name="Danneels B."/>
        </authorList>
    </citation>
    <scope>NUCLEOTIDE SEQUENCE</scope>
</reference>
<sequence length="222" mass="24140">MFGVRHATALGEQRTVTLADGSIAILDTATVLRERNSDDLRRIDLEHGQADFQVRQDPARPFVVHVAGGTVTALGTRFQVRLEDTAAAITLLEGSVQVAPPDSRRTRHAPATLVPGQRLRFDATRDDWATDTVDLEAARGWAEGQLRARNWRLADLLAEMNRYVTTPLRLGDPALADLPISGTFHVGDQASLVLTLERGWSLRARPTADGGLVLDPAKPGAK</sequence>
<dbReference type="PANTHER" id="PTHR30273:SF2">
    <property type="entry name" value="PROTEIN FECR"/>
    <property type="match status" value="1"/>
</dbReference>
<dbReference type="EMBL" id="CAADIP010000070">
    <property type="protein sequence ID" value="VFR98693.1"/>
    <property type="molecule type" value="Genomic_DNA"/>
</dbReference>
<dbReference type="EMBL" id="CAADIG010000005">
    <property type="protein sequence ID" value="VFR39648.1"/>
    <property type="molecule type" value="Genomic_DNA"/>
</dbReference>
<dbReference type="EMBL" id="CAADHY010000023">
    <property type="protein sequence ID" value="VFR27386.1"/>
    <property type="molecule type" value="Genomic_DNA"/>
</dbReference>
<dbReference type="EMBL" id="CAADID010000021">
    <property type="protein sequence ID" value="VFR70998.1"/>
    <property type="molecule type" value="Genomic_DNA"/>
</dbReference>
<evidence type="ECO:0000313" key="5">
    <source>
        <dbReference type="EMBL" id="VFR69599.1"/>
    </source>
</evidence>
<dbReference type="EMBL" id="CAADIZ010000011">
    <property type="protein sequence ID" value="VFS22065.1"/>
    <property type="molecule type" value="Genomic_DNA"/>
</dbReference>
<dbReference type="AlphaFoldDB" id="A0A484PNQ3"/>
<dbReference type="EMBL" id="CAADII010000042">
    <property type="protein sequence ID" value="VFR55160.1"/>
    <property type="molecule type" value="Genomic_DNA"/>
</dbReference>
<protein>
    <submittedName>
        <fullName evidence="2">Fe2+-dicitrate sensor, membrane component</fullName>
    </submittedName>
</protein>
<evidence type="ECO:0000259" key="1">
    <source>
        <dbReference type="Pfam" id="PF04773"/>
    </source>
</evidence>
<evidence type="ECO:0000313" key="2">
    <source>
        <dbReference type="EMBL" id="VFR27386.1"/>
    </source>
</evidence>
<dbReference type="Gene3D" id="2.60.120.1440">
    <property type="match status" value="1"/>
</dbReference>
<proteinExistence type="predicted"/>
<dbReference type="InterPro" id="IPR012373">
    <property type="entry name" value="Ferrdict_sens_TM"/>
</dbReference>
<feature type="domain" description="FecR protein" evidence="1">
    <location>
        <begin position="6"/>
        <end position="97"/>
    </location>
</feature>
<organism evidence="2">
    <name type="scientific">plant metagenome</name>
    <dbReference type="NCBI Taxonomy" id="1297885"/>
    <lineage>
        <taxon>unclassified sequences</taxon>
        <taxon>metagenomes</taxon>
        <taxon>organismal metagenomes</taxon>
    </lineage>
</organism>
<evidence type="ECO:0000313" key="7">
    <source>
        <dbReference type="EMBL" id="VFR98693.1"/>
    </source>
</evidence>